<dbReference type="RefSeq" id="WP_179752802.1">
    <property type="nucleotide sequence ID" value="NZ_JACCBU010000001.1"/>
</dbReference>
<organism evidence="1 2">
    <name type="scientific">Microlunatus parietis</name>
    <dbReference type="NCBI Taxonomy" id="682979"/>
    <lineage>
        <taxon>Bacteria</taxon>
        <taxon>Bacillati</taxon>
        <taxon>Actinomycetota</taxon>
        <taxon>Actinomycetes</taxon>
        <taxon>Propionibacteriales</taxon>
        <taxon>Propionibacteriaceae</taxon>
        <taxon>Microlunatus</taxon>
    </lineage>
</organism>
<reference evidence="1 2" key="1">
    <citation type="submission" date="2020-07" db="EMBL/GenBank/DDBJ databases">
        <title>Sequencing the genomes of 1000 actinobacteria strains.</title>
        <authorList>
            <person name="Klenk H.-P."/>
        </authorList>
    </citation>
    <scope>NUCLEOTIDE SEQUENCE [LARGE SCALE GENOMIC DNA]</scope>
    <source>
        <strain evidence="1 2">DSM 22083</strain>
    </source>
</reference>
<gene>
    <name evidence="1" type="ORF">BKA15_003495</name>
</gene>
<name>A0A7Y9LDP4_9ACTN</name>
<evidence type="ECO:0000313" key="1">
    <source>
        <dbReference type="EMBL" id="NYE72166.1"/>
    </source>
</evidence>
<sequence length="65" mass="6689">MPESATTGIITGAVTAAAITRPIAATTEPNSWGTDIANCSDESALFFARRNSSWNSARSNASASL</sequence>
<comment type="caution">
    <text evidence="1">The sequence shown here is derived from an EMBL/GenBank/DDBJ whole genome shotgun (WGS) entry which is preliminary data.</text>
</comment>
<dbReference type="EMBL" id="JACCBU010000001">
    <property type="protein sequence ID" value="NYE72166.1"/>
    <property type="molecule type" value="Genomic_DNA"/>
</dbReference>
<protein>
    <submittedName>
        <fullName evidence="1">Uncharacterized protein</fullName>
    </submittedName>
</protein>
<keyword evidence="2" id="KW-1185">Reference proteome</keyword>
<accession>A0A7Y9LDP4</accession>
<dbReference type="AlphaFoldDB" id="A0A7Y9LDP4"/>
<dbReference type="Proteomes" id="UP000569914">
    <property type="component" value="Unassembled WGS sequence"/>
</dbReference>
<proteinExistence type="predicted"/>
<evidence type="ECO:0000313" key="2">
    <source>
        <dbReference type="Proteomes" id="UP000569914"/>
    </source>
</evidence>